<sequence>MTGYIRCRSCFELFNCADLVSGLCPTCAKIRADRLSELQRAYQAAVDAGEPGASEQIADLIRAYQRSEGVRLQAVPPAYRVK</sequence>
<evidence type="ECO:0000313" key="2">
    <source>
        <dbReference type="Proteomes" id="UP000220752"/>
    </source>
</evidence>
<dbReference type="Proteomes" id="UP000220752">
    <property type="component" value="Unassembled WGS sequence"/>
</dbReference>
<dbReference type="EMBL" id="NMTQ01000037">
    <property type="protein sequence ID" value="PDX57510.1"/>
    <property type="molecule type" value="Genomic_DNA"/>
</dbReference>
<organism evidence="1 2">
    <name type="scientific">Faecalibacterium langellae</name>
    <dbReference type="NCBI Taxonomy" id="3435293"/>
    <lineage>
        <taxon>Bacteria</taxon>
        <taxon>Bacillati</taxon>
        <taxon>Bacillota</taxon>
        <taxon>Clostridia</taxon>
        <taxon>Eubacteriales</taxon>
        <taxon>Oscillospiraceae</taxon>
        <taxon>Faecalibacterium</taxon>
    </lineage>
</organism>
<proteinExistence type="predicted"/>
<protein>
    <submittedName>
        <fullName evidence="1">Uncharacterized protein</fullName>
    </submittedName>
</protein>
<evidence type="ECO:0000313" key="1">
    <source>
        <dbReference type="EMBL" id="PDX57510.1"/>
    </source>
</evidence>
<dbReference type="AlphaFoldDB" id="A0A2A6Z806"/>
<keyword evidence="2" id="KW-1185">Reference proteome</keyword>
<name>A0A2A6Z806_9FIRM</name>
<reference evidence="1 2" key="1">
    <citation type="journal article" date="2017" name="Front. Microbiol.">
        <title>New Insights into the Diversity of the Genus Faecalibacterium.</title>
        <authorList>
            <person name="Benevides L."/>
            <person name="Burman S."/>
            <person name="Martin R."/>
            <person name="Robert V."/>
            <person name="Thomas M."/>
            <person name="Miquel S."/>
            <person name="Chain F."/>
            <person name="Sokol H."/>
            <person name="Bermudez-Humaran L.G."/>
            <person name="Morrison M."/>
            <person name="Langella P."/>
            <person name="Azevedo V.A."/>
            <person name="Chatel J.M."/>
            <person name="Soares S."/>
        </authorList>
    </citation>
    <scope>NUCLEOTIDE SEQUENCE [LARGE SCALE GENOMIC DNA]</scope>
    <source>
        <strain evidence="2">CNCM I-4540</strain>
    </source>
</reference>
<comment type="caution">
    <text evidence="1">The sequence shown here is derived from an EMBL/GenBank/DDBJ whole genome shotgun (WGS) entry which is preliminary data.</text>
</comment>
<accession>A0A2A6Z806</accession>
<gene>
    <name evidence="1" type="ORF">CGS46_13400</name>
</gene>